<feature type="domain" description="Glycosyl transferase family 1" evidence="3">
    <location>
        <begin position="199"/>
        <end position="352"/>
    </location>
</feature>
<keyword evidence="1" id="KW-0328">Glycosyltransferase</keyword>
<keyword evidence="2 5" id="KW-0808">Transferase</keyword>
<name>A0A1L7CRT5_9CORY</name>
<dbReference type="EMBL" id="CP009247">
    <property type="protein sequence ID" value="APT88546.1"/>
    <property type="molecule type" value="Genomic_DNA"/>
</dbReference>
<dbReference type="OrthoDB" id="5242526at2"/>
<accession>A0A1L7CRT5</accession>
<evidence type="ECO:0000259" key="3">
    <source>
        <dbReference type="Pfam" id="PF00534"/>
    </source>
</evidence>
<reference evidence="5 6" key="1">
    <citation type="submission" date="2014-08" db="EMBL/GenBank/DDBJ databases">
        <title>Complete genome sequence of Corynebacterium frankenforstense ST18(T) (=DSM 45800(T)), isolated from raw cow milk.</title>
        <authorList>
            <person name="Ruckert C."/>
            <person name="Albersmeier A."/>
            <person name="Winkler A."/>
            <person name="Lipski A."/>
            <person name="Kalinowski J."/>
        </authorList>
    </citation>
    <scope>NUCLEOTIDE SEQUENCE [LARGE SCALE GENOMIC DNA]</scope>
    <source>
        <strain evidence="5 6">ST18</strain>
    </source>
</reference>
<evidence type="ECO:0000259" key="4">
    <source>
        <dbReference type="Pfam" id="PF13439"/>
    </source>
</evidence>
<protein>
    <submittedName>
        <fullName evidence="5">Glycosyl transferase</fullName>
    </submittedName>
</protein>
<dbReference type="GO" id="GO:1903509">
    <property type="term" value="P:liposaccharide metabolic process"/>
    <property type="evidence" value="ECO:0007669"/>
    <property type="project" value="UniProtKB-ARBA"/>
</dbReference>
<dbReference type="KEGG" id="cfk:CFRA_03800"/>
<organism evidence="5 6">
    <name type="scientific">Corynebacterium frankenforstense DSM 45800</name>
    <dbReference type="NCBI Taxonomy" id="1437875"/>
    <lineage>
        <taxon>Bacteria</taxon>
        <taxon>Bacillati</taxon>
        <taxon>Actinomycetota</taxon>
        <taxon>Actinomycetes</taxon>
        <taxon>Mycobacteriales</taxon>
        <taxon>Corynebacteriaceae</taxon>
        <taxon>Corynebacterium</taxon>
    </lineage>
</organism>
<gene>
    <name evidence="5" type="ORF">CFRA_03800</name>
</gene>
<keyword evidence="6" id="KW-1185">Reference proteome</keyword>
<dbReference type="InterPro" id="IPR050194">
    <property type="entry name" value="Glycosyltransferase_grp1"/>
</dbReference>
<dbReference type="InterPro" id="IPR001296">
    <property type="entry name" value="Glyco_trans_1"/>
</dbReference>
<dbReference type="Proteomes" id="UP000185434">
    <property type="component" value="Chromosome"/>
</dbReference>
<evidence type="ECO:0000313" key="6">
    <source>
        <dbReference type="Proteomes" id="UP000185434"/>
    </source>
</evidence>
<dbReference type="Pfam" id="PF00534">
    <property type="entry name" value="Glycos_transf_1"/>
    <property type="match status" value="1"/>
</dbReference>
<evidence type="ECO:0000256" key="1">
    <source>
        <dbReference type="ARBA" id="ARBA00022676"/>
    </source>
</evidence>
<dbReference type="AlphaFoldDB" id="A0A1L7CRT5"/>
<proteinExistence type="predicted"/>
<dbReference type="PANTHER" id="PTHR45947">
    <property type="entry name" value="SULFOQUINOVOSYL TRANSFERASE SQD2"/>
    <property type="match status" value="1"/>
</dbReference>
<dbReference type="STRING" id="1437875.CFRA_03800"/>
<sequence length="378" mass="40788">MRITLFTEVFLPKVDGVVTRVTRTVEQLTALGHEVQVVAPGTPPREYAGARVVRVPSLPLWPIYPELSFGLPTPAPLVAVHRFDPDVVHAVNPVWTAAAGVLYARATGRPLLASYHTNVPEYTAALGIGFARRPAEWVIRALHNRAQVNLCTSAPMVEQARRSGIERVDLWPKAVDTVAFTPEAADPQMRARLTDGHPEAPLVAYVGRMSREKSLDRLPGVLAELRRRVPGARLAMVGDGPHLERLRGGFDPDSTVFTGYLAGAELAAAYAAADVFVFPSTTETLGLVALEAMASGVPVVGARAGGIPFVVDDPATGRLVDPEADDARWAEVVAGLLDDAASRARMARAARAEAERHSWRAATERLVDCYRLAARRRG</sequence>
<feature type="domain" description="Glycosyltransferase subfamily 4-like N-terminal" evidence="4">
    <location>
        <begin position="14"/>
        <end position="177"/>
    </location>
</feature>
<evidence type="ECO:0000313" key="5">
    <source>
        <dbReference type="EMBL" id="APT88546.1"/>
    </source>
</evidence>
<dbReference type="Pfam" id="PF13439">
    <property type="entry name" value="Glyco_transf_4"/>
    <property type="match status" value="1"/>
</dbReference>
<dbReference type="SUPFAM" id="SSF53756">
    <property type="entry name" value="UDP-Glycosyltransferase/glycogen phosphorylase"/>
    <property type="match status" value="1"/>
</dbReference>
<dbReference type="GO" id="GO:1901137">
    <property type="term" value="P:carbohydrate derivative biosynthetic process"/>
    <property type="evidence" value="ECO:0007669"/>
    <property type="project" value="UniProtKB-ARBA"/>
</dbReference>
<evidence type="ECO:0000256" key="2">
    <source>
        <dbReference type="ARBA" id="ARBA00022679"/>
    </source>
</evidence>
<dbReference type="CDD" id="cd03814">
    <property type="entry name" value="GT4-like"/>
    <property type="match status" value="1"/>
</dbReference>
<dbReference type="InterPro" id="IPR028098">
    <property type="entry name" value="Glyco_trans_4-like_N"/>
</dbReference>
<dbReference type="RefSeq" id="WP_075663520.1">
    <property type="nucleotide sequence ID" value="NZ_CP009247.1"/>
</dbReference>
<dbReference type="PANTHER" id="PTHR45947:SF3">
    <property type="entry name" value="SULFOQUINOVOSYL TRANSFERASE SQD2"/>
    <property type="match status" value="1"/>
</dbReference>
<dbReference type="GO" id="GO:0016757">
    <property type="term" value="F:glycosyltransferase activity"/>
    <property type="evidence" value="ECO:0007669"/>
    <property type="project" value="UniProtKB-KW"/>
</dbReference>
<dbReference type="Gene3D" id="3.40.50.2000">
    <property type="entry name" value="Glycogen Phosphorylase B"/>
    <property type="match status" value="2"/>
</dbReference>